<feature type="region of interest" description="Disordered" evidence="3">
    <location>
        <begin position="351"/>
        <end position="372"/>
    </location>
</feature>
<dbReference type="RefSeq" id="WP_240486723.1">
    <property type="nucleotide sequence ID" value="NZ_JMCB01000006.1"/>
</dbReference>
<dbReference type="Gene3D" id="2.40.30.170">
    <property type="match status" value="1"/>
</dbReference>
<sequence length="372" mass="39375">MLGSLALLGLAGCNGQKGDAAPMEAEPAPITLGPENVIRIEPRTLQSGPVISGSLQARQAATLRAEVAGPVLEVNADQGQPVKRGALLARIDDVAFQDQLIAARSAVRVAENTVRVAEAEEERTAKLTQAGVITQRDFERAQLTRHQAQAQLSEAQSRLALAREQVGRTRIVAPFDGVVSERQVNAGDVVQPGSSLVTVVDPRSLELNAFMPAEYGGRLKAGTPVDFRLQGDAEQTFSGKIERINPAVDPATGQVRIYVTIPNVEQSLLVGLFAQGRVASESREALAVPLAAVDARTTPPSVMRVRDGKLERASVDLGLRDDVAQQIEVRSGLQAGDVVVVGSARELAEGTRVQVTQAPRQPGLGPSSPTPR</sequence>
<dbReference type="Gene3D" id="1.10.287.470">
    <property type="entry name" value="Helix hairpin bin"/>
    <property type="match status" value="1"/>
</dbReference>
<organism evidence="6 7">
    <name type="scientific">Hyalangium minutum</name>
    <dbReference type="NCBI Taxonomy" id="394096"/>
    <lineage>
        <taxon>Bacteria</taxon>
        <taxon>Pseudomonadati</taxon>
        <taxon>Myxococcota</taxon>
        <taxon>Myxococcia</taxon>
        <taxon>Myxococcales</taxon>
        <taxon>Cystobacterineae</taxon>
        <taxon>Archangiaceae</taxon>
        <taxon>Hyalangium</taxon>
    </lineage>
</organism>
<evidence type="ECO:0000313" key="6">
    <source>
        <dbReference type="EMBL" id="KFE67976.1"/>
    </source>
</evidence>
<dbReference type="Gene3D" id="2.40.420.20">
    <property type="match status" value="1"/>
</dbReference>
<dbReference type="GO" id="GO:1990281">
    <property type="term" value="C:efflux pump complex"/>
    <property type="evidence" value="ECO:0007669"/>
    <property type="project" value="TreeGrafter"/>
</dbReference>
<dbReference type="AlphaFoldDB" id="A0A085WJW3"/>
<comment type="similarity">
    <text evidence="1">Belongs to the membrane fusion protein (MFP) (TC 8.A.1) family.</text>
</comment>
<dbReference type="Gene3D" id="2.40.50.100">
    <property type="match status" value="1"/>
</dbReference>
<evidence type="ECO:0000256" key="2">
    <source>
        <dbReference type="SAM" id="Coils"/>
    </source>
</evidence>
<accession>A0A085WJW3</accession>
<dbReference type="Proteomes" id="UP000028725">
    <property type="component" value="Unassembled WGS sequence"/>
</dbReference>
<evidence type="ECO:0000259" key="4">
    <source>
        <dbReference type="Pfam" id="PF25917"/>
    </source>
</evidence>
<dbReference type="PATRIC" id="fig|394096.3.peg.3254"/>
<dbReference type="Pfam" id="PF25917">
    <property type="entry name" value="BSH_RND"/>
    <property type="match status" value="1"/>
</dbReference>
<evidence type="ECO:0000256" key="1">
    <source>
        <dbReference type="ARBA" id="ARBA00009477"/>
    </source>
</evidence>
<dbReference type="EMBL" id="JMCB01000006">
    <property type="protein sequence ID" value="KFE67976.1"/>
    <property type="molecule type" value="Genomic_DNA"/>
</dbReference>
<dbReference type="InterPro" id="IPR058625">
    <property type="entry name" value="MdtA-like_BSH"/>
</dbReference>
<feature type="domain" description="CusB-like beta-barrel" evidence="5">
    <location>
        <begin position="208"/>
        <end position="281"/>
    </location>
</feature>
<feature type="coiled-coil region" evidence="2">
    <location>
        <begin position="138"/>
        <end position="165"/>
    </location>
</feature>
<feature type="domain" description="Multidrug resistance protein MdtA-like barrel-sandwich hybrid" evidence="4">
    <location>
        <begin position="60"/>
        <end position="200"/>
    </location>
</feature>
<dbReference type="InterPro" id="IPR058792">
    <property type="entry name" value="Beta-barrel_RND_2"/>
</dbReference>
<name>A0A085WJW3_9BACT</name>
<proteinExistence type="inferred from homology"/>
<dbReference type="SUPFAM" id="SSF111369">
    <property type="entry name" value="HlyD-like secretion proteins"/>
    <property type="match status" value="1"/>
</dbReference>
<comment type="caution">
    <text evidence="6">The sequence shown here is derived from an EMBL/GenBank/DDBJ whole genome shotgun (WGS) entry which is preliminary data.</text>
</comment>
<dbReference type="PANTHER" id="PTHR30469">
    <property type="entry name" value="MULTIDRUG RESISTANCE PROTEIN MDTA"/>
    <property type="match status" value="1"/>
</dbReference>
<dbReference type="NCBIfam" id="TIGR01730">
    <property type="entry name" value="RND_mfp"/>
    <property type="match status" value="1"/>
</dbReference>
<dbReference type="Pfam" id="PF25954">
    <property type="entry name" value="Beta-barrel_RND_2"/>
    <property type="match status" value="1"/>
</dbReference>
<dbReference type="InterPro" id="IPR006143">
    <property type="entry name" value="RND_pump_MFP"/>
</dbReference>
<protein>
    <submittedName>
        <fullName evidence="6">Putative RND efflux membrane fusion protein</fullName>
    </submittedName>
</protein>
<dbReference type="PANTHER" id="PTHR30469:SF38">
    <property type="entry name" value="HLYD FAMILY SECRETION PROTEIN"/>
    <property type="match status" value="1"/>
</dbReference>
<evidence type="ECO:0000259" key="5">
    <source>
        <dbReference type="Pfam" id="PF25954"/>
    </source>
</evidence>
<gene>
    <name evidence="6" type="ORF">DB31_7213</name>
</gene>
<keyword evidence="2" id="KW-0175">Coiled coil</keyword>
<evidence type="ECO:0000256" key="3">
    <source>
        <dbReference type="SAM" id="MobiDB-lite"/>
    </source>
</evidence>
<evidence type="ECO:0000313" key="7">
    <source>
        <dbReference type="Proteomes" id="UP000028725"/>
    </source>
</evidence>
<keyword evidence="7" id="KW-1185">Reference proteome</keyword>
<dbReference type="GO" id="GO:0015562">
    <property type="term" value="F:efflux transmembrane transporter activity"/>
    <property type="evidence" value="ECO:0007669"/>
    <property type="project" value="InterPro"/>
</dbReference>
<reference evidence="6" key="1">
    <citation type="submission" date="2014-04" db="EMBL/GenBank/DDBJ databases">
        <title>Genome assembly of Hyalangium minutum DSM 14724.</title>
        <authorList>
            <person name="Sharma G."/>
            <person name="Subramanian S."/>
        </authorList>
    </citation>
    <scope>NUCLEOTIDE SEQUENCE [LARGE SCALE GENOMIC DNA]</scope>
    <source>
        <strain evidence="6">DSM 14724</strain>
    </source>
</reference>
<dbReference type="STRING" id="394096.DB31_7213"/>